<organism evidence="2 3">
    <name type="scientific">Aureobasidium subglaciale (strain EXF-2481)</name>
    <name type="common">Aureobasidium pullulans var. subglaciale</name>
    <dbReference type="NCBI Taxonomy" id="1043005"/>
    <lineage>
        <taxon>Eukaryota</taxon>
        <taxon>Fungi</taxon>
        <taxon>Dikarya</taxon>
        <taxon>Ascomycota</taxon>
        <taxon>Pezizomycotina</taxon>
        <taxon>Dothideomycetes</taxon>
        <taxon>Dothideomycetidae</taxon>
        <taxon>Dothideales</taxon>
        <taxon>Saccotheciaceae</taxon>
        <taxon>Aureobasidium</taxon>
    </lineage>
</organism>
<dbReference type="RefSeq" id="XP_013348875.1">
    <property type="nucleotide sequence ID" value="XM_013493421.1"/>
</dbReference>
<feature type="region of interest" description="Disordered" evidence="1">
    <location>
        <begin position="130"/>
        <end position="168"/>
    </location>
</feature>
<accession>A0A074YRS4</accession>
<evidence type="ECO:0000313" key="3">
    <source>
        <dbReference type="Proteomes" id="UP000030641"/>
    </source>
</evidence>
<dbReference type="Proteomes" id="UP000030641">
    <property type="component" value="Unassembled WGS sequence"/>
</dbReference>
<feature type="compositionally biased region" description="Low complexity" evidence="1">
    <location>
        <begin position="8"/>
        <end position="24"/>
    </location>
</feature>
<reference evidence="2 3" key="1">
    <citation type="journal article" date="2014" name="BMC Genomics">
        <title>Genome sequencing of four Aureobasidium pullulans varieties: biotechnological potential, stress tolerance, and description of new species.</title>
        <authorList>
            <person name="Gostin Ar C."/>
            <person name="Ohm R.A."/>
            <person name="Kogej T."/>
            <person name="Sonjak S."/>
            <person name="Turk M."/>
            <person name="Zajc J."/>
            <person name="Zalar P."/>
            <person name="Grube M."/>
            <person name="Sun H."/>
            <person name="Han J."/>
            <person name="Sharma A."/>
            <person name="Chiniquy J."/>
            <person name="Ngan C.Y."/>
            <person name="Lipzen A."/>
            <person name="Barry K."/>
            <person name="Grigoriev I.V."/>
            <person name="Gunde-Cimerman N."/>
        </authorList>
    </citation>
    <scope>NUCLEOTIDE SEQUENCE [LARGE SCALE GENOMIC DNA]</scope>
    <source>
        <strain evidence="2 3">EXF-2481</strain>
    </source>
</reference>
<feature type="region of interest" description="Disordered" evidence="1">
    <location>
        <begin position="1"/>
        <end position="32"/>
    </location>
</feature>
<dbReference type="InParanoid" id="A0A074YRS4"/>
<proteinExistence type="predicted"/>
<dbReference type="AlphaFoldDB" id="A0A074YRS4"/>
<name>A0A074YRS4_AURSE</name>
<protein>
    <submittedName>
        <fullName evidence="2">Uncharacterized protein</fullName>
    </submittedName>
</protein>
<sequence>MGYKKKSPVFSPGSGSSPPGSNGHPTPPSDSEAVVIINDKAYTYRQRLRMDAVAQANALRALKASDEWIFEMSGDERNTLRDAEIRRVNTQRINDNTHASILFEEHYEEPPTRSPEEYADDWLAIKKATDQRKSGLKGKPVVMPKMVPKKKFPSEEKVSAEDLADDVV</sequence>
<keyword evidence="3" id="KW-1185">Reference proteome</keyword>
<dbReference type="EMBL" id="KL584749">
    <property type="protein sequence ID" value="KER00381.1"/>
    <property type="molecule type" value="Genomic_DNA"/>
</dbReference>
<dbReference type="OrthoDB" id="10348755at2759"/>
<evidence type="ECO:0000313" key="2">
    <source>
        <dbReference type="EMBL" id="KER00381.1"/>
    </source>
</evidence>
<dbReference type="GeneID" id="25362030"/>
<evidence type="ECO:0000256" key="1">
    <source>
        <dbReference type="SAM" id="MobiDB-lite"/>
    </source>
</evidence>
<gene>
    <name evidence="2" type="ORF">AUEXF2481DRAFT_133186</name>
</gene>
<dbReference type="HOGENOM" id="CLU_1586153_0_0_1"/>